<dbReference type="EMBL" id="CP097253">
    <property type="protein sequence ID" value="UUR06732.1"/>
    <property type="molecule type" value="Genomic_DNA"/>
</dbReference>
<evidence type="ECO:0000313" key="1">
    <source>
        <dbReference type="EMBL" id="UUR06732.1"/>
    </source>
</evidence>
<dbReference type="Proteomes" id="UP000831921">
    <property type="component" value="Chromosome"/>
</dbReference>
<dbReference type="RefSeq" id="WP_249453878.1">
    <property type="nucleotide sequence ID" value="NZ_CP097253.1"/>
</dbReference>
<sequence length="69" mass="7612">MTRDDLIAQERQALNLLAAYEAGSLMNLSDEPAGDLNNQHTEQSIVVLRSRIAELQRRIAGHPDAGDKN</sequence>
<gene>
    <name evidence="1" type="ORF">M1K48_07115</name>
</gene>
<evidence type="ECO:0000313" key="2">
    <source>
        <dbReference type="Proteomes" id="UP000831921"/>
    </source>
</evidence>
<keyword evidence="2" id="KW-1185">Reference proteome</keyword>
<proteinExistence type="predicted"/>
<organism evidence="1 2">
    <name type="scientific">Sphingomonas glaciei</name>
    <dbReference type="NCBI Taxonomy" id="2938948"/>
    <lineage>
        <taxon>Bacteria</taxon>
        <taxon>Pseudomonadati</taxon>
        <taxon>Pseudomonadota</taxon>
        <taxon>Alphaproteobacteria</taxon>
        <taxon>Sphingomonadales</taxon>
        <taxon>Sphingomonadaceae</taxon>
        <taxon>Sphingomonas</taxon>
    </lineage>
</organism>
<protein>
    <submittedName>
        <fullName evidence="1">Uncharacterized protein</fullName>
    </submittedName>
</protein>
<accession>A0ABY5MQQ8</accession>
<name>A0ABY5MQQ8_9SPHN</name>
<reference evidence="1 2" key="1">
    <citation type="submission" date="2022-05" db="EMBL/GenBank/DDBJ databases">
        <title>S8-45 Sphingomonas ultraviolaceadurans.</title>
        <authorList>
            <person name="Liu Y."/>
        </authorList>
    </citation>
    <scope>NUCLEOTIDE SEQUENCE [LARGE SCALE GENOMIC DNA]</scope>
    <source>
        <strain evidence="1 2">S8-45</strain>
    </source>
</reference>